<dbReference type="GO" id="GO:0016740">
    <property type="term" value="F:transferase activity"/>
    <property type="evidence" value="ECO:0007669"/>
    <property type="project" value="UniProtKB-KW"/>
</dbReference>
<keyword evidence="1" id="KW-0808">Transferase</keyword>
<reference evidence="1 2" key="1">
    <citation type="submission" date="2017-09" db="EMBL/GenBank/DDBJ databases">
        <title>Paracoccus alkalisoli sp. nov., isolated from saline alkaline soil.</title>
        <authorList>
            <person name="Dong X."/>
            <person name="Zhang G."/>
        </authorList>
    </citation>
    <scope>NUCLEOTIDE SEQUENCE [LARGE SCALE GENOMIC DNA]</scope>
    <source>
        <strain evidence="1 2">WN007</strain>
    </source>
</reference>
<evidence type="ECO:0000313" key="1">
    <source>
        <dbReference type="EMBL" id="PAU96089.1"/>
    </source>
</evidence>
<sequence length="391" mass="41651">MHVTYLAHDLDDPAIWRRVEMLRRGGADVRVAGFRRGQGPLPGPATVLGRTANGRMVQRVRAIGAAWPGIARAVPPQDGPEVVLARNLEMLALGARLVRARKGRARLVYELLDIHGMMLGQGAVARTLRRVEAALMRRAELVVLSSPAFAARYLGPHGQPEVPALLVENKPFARPQAARPDAPAPGGLEGGGPLVIGWFGMLRCRWSLGVLDQLTRATPGRFRVVLRGRPALDVMEDFHAVIDANPDLSFLGPYAWPGDLPDIYGGVDVAWLIDRYQAGQNSDWLLPNRLYEGCLNGAVPVVLDGTEVARRTAAWGCGVTVAAPDPEAVAAALSALDPAGLARRRAAVSAIPRAALEMDDAECRRLTAAICGTGAVPLAEAASPAIPALAR</sequence>
<comment type="caution">
    <text evidence="1">The sequence shown here is derived from an EMBL/GenBank/DDBJ whole genome shotgun (WGS) entry which is preliminary data.</text>
</comment>
<organism evidence="1 2">
    <name type="scientific">Paracoccus salipaludis</name>
    <dbReference type="NCBI Taxonomy" id="2032623"/>
    <lineage>
        <taxon>Bacteria</taxon>
        <taxon>Pseudomonadati</taxon>
        <taxon>Pseudomonadota</taxon>
        <taxon>Alphaproteobacteria</taxon>
        <taxon>Rhodobacterales</taxon>
        <taxon>Paracoccaceae</taxon>
        <taxon>Paracoccus</taxon>
    </lineage>
</organism>
<dbReference type="AlphaFoldDB" id="A0A2A2GGS3"/>
<dbReference type="Proteomes" id="UP000218023">
    <property type="component" value="Unassembled WGS sequence"/>
</dbReference>
<dbReference type="EMBL" id="NSJZ01000021">
    <property type="protein sequence ID" value="PAU96089.1"/>
    <property type="molecule type" value="Genomic_DNA"/>
</dbReference>
<accession>A0A2A2GGS3</accession>
<dbReference type="SUPFAM" id="SSF53756">
    <property type="entry name" value="UDP-Glycosyltransferase/glycogen phosphorylase"/>
    <property type="match status" value="1"/>
</dbReference>
<proteinExistence type="predicted"/>
<protein>
    <submittedName>
        <fullName evidence="1">Glycosyl transferase</fullName>
    </submittedName>
</protein>
<dbReference type="Gene3D" id="3.40.50.2000">
    <property type="entry name" value="Glycogen Phosphorylase B"/>
    <property type="match status" value="1"/>
</dbReference>
<evidence type="ECO:0000313" key="2">
    <source>
        <dbReference type="Proteomes" id="UP000218023"/>
    </source>
</evidence>
<gene>
    <name evidence="1" type="ORF">CK240_15410</name>
</gene>
<name>A0A2A2GGS3_9RHOB</name>
<keyword evidence="2" id="KW-1185">Reference proteome</keyword>